<keyword evidence="3 7" id="KW-0574">Periplasm</keyword>
<dbReference type="GO" id="GO:0043165">
    <property type="term" value="P:Gram-negative-bacterium-type cell outer membrane assembly"/>
    <property type="evidence" value="ECO:0007669"/>
    <property type="project" value="InterPro"/>
</dbReference>
<dbReference type="Gene3D" id="1.10.4030.10">
    <property type="entry name" value="Porin chaperone SurA, peptide-binding domain"/>
    <property type="match status" value="1"/>
</dbReference>
<keyword evidence="1 7" id="KW-0732">Signal</keyword>
<dbReference type="Pfam" id="PF00639">
    <property type="entry name" value="Rotamase"/>
    <property type="match status" value="2"/>
</dbReference>
<dbReference type="GO" id="GO:0003755">
    <property type="term" value="F:peptidyl-prolyl cis-trans isomerase activity"/>
    <property type="evidence" value="ECO:0007669"/>
    <property type="project" value="UniProtKB-UniRule"/>
</dbReference>
<dbReference type="InterPro" id="IPR000297">
    <property type="entry name" value="PPIase_PpiC"/>
</dbReference>
<reference evidence="9 10" key="1">
    <citation type="submission" date="2018-10" db="EMBL/GenBank/DDBJ databases">
        <title>Robbsia sp. DHC34, isolated from soil.</title>
        <authorList>
            <person name="Gao Z.-H."/>
            <person name="Qiu L.-H."/>
        </authorList>
    </citation>
    <scope>NUCLEOTIDE SEQUENCE [LARGE SCALE GENOMIC DNA]</scope>
    <source>
        <strain evidence="9 10">DHC34</strain>
    </source>
</reference>
<dbReference type="EMBL" id="RBZU01000001">
    <property type="protein sequence ID" value="RKP58941.1"/>
    <property type="molecule type" value="Genomic_DNA"/>
</dbReference>
<dbReference type="PANTHER" id="PTHR47637">
    <property type="entry name" value="CHAPERONE SURA"/>
    <property type="match status" value="1"/>
</dbReference>
<dbReference type="PANTHER" id="PTHR47637:SF1">
    <property type="entry name" value="CHAPERONE SURA"/>
    <property type="match status" value="1"/>
</dbReference>
<dbReference type="InterPro" id="IPR015391">
    <property type="entry name" value="SurA_N"/>
</dbReference>
<evidence type="ECO:0000259" key="8">
    <source>
        <dbReference type="PROSITE" id="PS50198"/>
    </source>
</evidence>
<dbReference type="EC" id="5.2.1.8" evidence="7"/>
<evidence type="ECO:0000256" key="6">
    <source>
        <dbReference type="ARBA" id="ARBA00023235"/>
    </source>
</evidence>
<dbReference type="RefSeq" id="WP_121083349.1">
    <property type="nucleotide sequence ID" value="NZ_RBZU01000001.1"/>
</dbReference>
<keyword evidence="6 7" id="KW-0413">Isomerase</keyword>
<dbReference type="GO" id="GO:0006457">
    <property type="term" value="P:protein folding"/>
    <property type="evidence" value="ECO:0007669"/>
    <property type="project" value="UniProtKB-UniRule"/>
</dbReference>
<feature type="domain" description="PpiC" evidence="8">
    <location>
        <begin position="193"/>
        <end position="297"/>
    </location>
</feature>
<dbReference type="OrthoDB" id="14196at2"/>
<dbReference type="Gene3D" id="3.10.50.40">
    <property type="match status" value="2"/>
</dbReference>
<dbReference type="GO" id="GO:0050821">
    <property type="term" value="P:protein stabilization"/>
    <property type="evidence" value="ECO:0007669"/>
    <property type="project" value="InterPro"/>
</dbReference>
<evidence type="ECO:0000256" key="1">
    <source>
        <dbReference type="ARBA" id="ARBA00022729"/>
    </source>
</evidence>
<protein>
    <recommendedName>
        <fullName evidence="7">Chaperone SurA</fullName>
    </recommendedName>
    <alternativeName>
        <fullName evidence="7">Peptidyl-prolyl cis-trans isomerase SurA</fullName>
        <shortName evidence="7">PPIase SurA</shortName>
        <ecNumber evidence="7">5.2.1.8</ecNumber>
    </alternativeName>
    <alternativeName>
        <fullName evidence="7">Rotamase SurA</fullName>
    </alternativeName>
</protein>
<evidence type="ECO:0000256" key="5">
    <source>
        <dbReference type="ARBA" id="ARBA00023186"/>
    </source>
</evidence>
<keyword evidence="5 7" id="KW-0143">Chaperone</keyword>
<dbReference type="InterPro" id="IPR027304">
    <property type="entry name" value="Trigger_fact/SurA_dom_sf"/>
</dbReference>
<name>A0A494Y8C4_9BURK</name>
<comment type="catalytic activity">
    <reaction evidence="7">
        <text>[protein]-peptidylproline (omega=180) = [protein]-peptidylproline (omega=0)</text>
        <dbReference type="Rhea" id="RHEA:16237"/>
        <dbReference type="Rhea" id="RHEA-COMP:10747"/>
        <dbReference type="Rhea" id="RHEA-COMP:10748"/>
        <dbReference type="ChEBI" id="CHEBI:83833"/>
        <dbReference type="ChEBI" id="CHEBI:83834"/>
        <dbReference type="EC" id="5.2.1.8"/>
    </reaction>
</comment>
<keyword evidence="10" id="KW-1185">Reference proteome</keyword>
<evidence type="ECO:0000256" key="2">
    <source>
        <dbReference type="ARBA" id="ARBA00022737"/>
    </source>
</evidence>
<dbReference type="GO" id="GO:0042277">
    <property type="term" value="F:peptide binding"/>
    <property type="evidence" value="ECO:0007669"/>
    <property type="project" value="InterPro"/>
</dbReference>
<comment type="subcellular location">
    <subcellularLocation>
        <location evidence="7">Periplasm</location>
    </subcellularLocation>
    <text evidence="7">Is capable of associating with the outer membrane.</text>
</comment>
<dbReference type="SUPFAM" id="SSF54534">
    <property type="entry name" value="FKBP-like"/>
    <property type="match status" value="2"/>
</dbReference>
<dbReference type="GO" id="GO:0051082">
    <property type="term" value="F:unfolded protein binding"/>
    <property type="evidence" value="ECO:0007669"/>
    <property type="project" value="UniProtKB-UniRule"/>
</dbReference>
<feature type="domain" description="PpiC" evidence="8">
    <location>
        <begin position="311"/>
        <end position="410"/>
    </location>
</feature>
<dbReference type="GO" id="GO:0030288">
    <property type="term" value="C:outer membrane-bounded periplasmic space"/>
    <property type="evidence" value="ECO:0007669"/>
    <property type="project" value="InterPro"/>
</dbReference>
<dbReference type="SUPFAM" id="SSF109998">
    <property type="entry name" value="Triger factor/SurA peptide-binding domain-like"/>
    <property type="match status" value="1"/>
</dbReference>
<evidence type="ECO:0000313" key="10">
    <source>
        <dbReference type="Proteomes" id="UP000270342"/>
    </source>
</evidence>
<evidence type="ECO:0000256" key="4">
    <source>
        <dbReference type="ARBA" id="ARBA00023110"/>
    </source>
</evidence>
<dbReference type="InterPro" id="IPR050280">
    <property type="entry name" value="OMP_Chaperone_SurA"/>
</dbReference>
<feature type="chain" id="PRO_5019873772" description="Chaperone SurA" evidence="7">
    <location>
        <begin position="35"/>
        <end position="462"/>
    </location>
</feature>
<feature type="signal peptide" evidence="7">
    <location>
        <begin position="1"/>
        <end position="34"/>
    </location>
</feature>
<keyword evidence="2 7" id="KW-0677">Repeat</keyword>
<evidence type="ECO:0000256" key="7">
    <source>
        <dbReference type="HAMAP-Rule" id="MF_01183"/>
    </source>
</evidence>
<dbReference type="InterPro" id="IPR046357">
    <property type="entry name" value="PPIase_dom_sf"/>
</dbReference>
<dbReference type="PROSITE" id="PS50198">
    <property type="entry name" value="PPIC_PPIASE_2"/>
    <property type="match status" value="2"/>
</dbReference>
<comment type="domain">
    <text evidence="7">The PPIase activity resides only in the second parvulin domain. The N-terminal region and the C-terminal tail are necessary and sufficient for the chaperone activity of SurA. The PPIase activity is dispensable for SurA to function as a chaperone. The N-terminal region and the C-terminal tail are also required for porin recognition.</text>
</comment>
<sequence precursor="true">MKIVKPTGSRLSVALAVPLLALAAAWMTSEPARAQALSGGANGVQSIDRVAAVVNNGVITQRELDDRTNLIMNRLKKQNSPMPPETELKRQVLDQMVLERIQLEKAEDDGIVVDDDMVQRTLARLAAQNQMTLDQYRDRLTAEGVPWSTFQRDAKNELILSRLRQREVDSKIQVSDTEVAAYLASQRGPGAPQNDIDAQVIEFNAPQTLSATELAAVQAKAQIVLQQAVDPKADFGKLAAQYSQASDAAKTNGDLGFKSPTLLPPAVAAATSDLRPGQVDASIIKGEDKLYIVKLVDRRPAQNSGADAPKMQQTHVEHILIRVGGSTSEPAARQQLVDIKAKLQAGNGDFGTYARTYSQDGSAQQGGDLGWVSPGETVPEFERAMNALKVGEISDPIRTEYGYHLIQVLGRRDADVNVQQQQDLARQALGQRKSEQAYSDWLRELRDSSYVRYETDPLQASK</sequence>
<proteinExistence type="inferred from homology"/>
<evidence type="ECO:0000256" key="3">
    <source>
        <dbReference type="ARBA" id="ARBA00022764"/>
    </source>
</evidence>
<dbReference type="InterPro" id="IPR023034">
    <property type="entry name" value="PPIase_SurA"/>
</dbReference>
<dbReference type="Proteomes" id="UP000270342">
    <property type="component" value="Unassembled WGS sequence"/>
</dbReference>
<comment type="caution">
    <text evidence="9">The sequence shown here is derived from an EMBL/GenBank/DDBJ whole genome shotgun (WGS) entry which is preliminary data.</text>
</comment>
<dbReference type="AlphaFoldDB" id="A0A494Y8C4"/>
<keyword evidence="4 7" id="KW-0697">Rotamase</keyword>
<gene>
    <name evidence="7" type="primary">surA</name>
    <name evidence="9" type="ORF">D7S86_03200</name>
</gene>
<accession>A0A494Y8C4</accession>
<dbReference type="Pfam" id="PF09312">
    <property type="entry name" value="SurA_N"/>
    <property type="match status" value="1"/>
</dbReference>
<dbReference type="HAMAP" id="MF_01183">
    <property type="entry name" value="Chaperone_SurA"/>
    <property type="match status" value="1"/>
</dbReference>
<evidence type="ECO:0000313" key="9">
    <source>
        <dbReference type="EMBL" id="RKP58941.1"/>
    </source>
</evidence>
<organism evidence="9 10">
    <name type="scientific">Pararobbsia silviterrae</name>
    <dbReference type="NCBI Taxonomy" id="1792498"/>
    <lineage>
        <taxon>Bacteria</taxon>
        <taxon>Pseudomonadati</taxon>
        <taxon>Pseudomonadota</taxon>
        <taxon>Betaproteobacteria</taxon>
        <taxon>Burkholderiales</taxon>
        <taxon>Burkholderiaceae</taxon>
        <taxon>Pararobbsia</taxon>
    </lineage>
</organism>
<comment type="function">
    <text evidence="7">Chaperone involved in the correct folding and assembly of outer membrane proteins. Recognizes specific patterns of aromatic residues and the orientation of their side chains, which are found more frequently in integral outer membrane proteins. May act in both early periplasmic and late outer membrane-associated steps of protein maturation.</text>
</comment>